<evidence type="ECO:0000313" key="1">
    <source>
        <dbReference type="EMBL" id="APT59637.1"/>
    </source>
</evidence>
<reference evidence="1 2" key="1">
    <citation type="submission" date="2016-05" db="EMBL/GenBank/DDBJ databases">
        <title>Complete Genome and Methylome Analysis of Psychrotrophic Bacterial Isolates from Antarctic Lake Untersee.</title>
        <authorList>
            <person name="Fomenkov A."/>
            <person name="Akimov V.N."/>
            <person name="Vasilyeva L.V."/>
            <person name="Andersen D."/>
            <person name="Vincze T."/>
            <person name="Roberts R.J."/>
        </authorList>
    </citation>
    <scope>NUCLEOTIDE SEQUENCE [LARGE SCALE GENOMIC DNA]</scope>
    <source>
        <strain evidence="1 2">U14-5</strain>
    </source>
</reference>
<sequence>MTQSDTPSPSPADRPVVFIHTNAKQRLGALVSAHSFRRNARQPDGFEVRLLEAEHSAPLRAAEGRSFLRAGHSRTWRMDDLQSFTPLRFAVPDAMGHRGVALVVDPDVFAVGDVGELFARDREGKAIWCRARPGHNGAAEYLATSVMLLDCALLPHWRFGPMLEDLLAKRLDYVELIELRREKRETIGLLESVWNDFDRMEADTRLLHTTKRRTQPWKTGLKVDFTVRERGFGPIPAAVVRPILRLWTSQARYKPHPDQRQEAFFFAMLAECLDEGSVTRAEVEKGIREKHIRPDALVLADRCRGQFPRPQPAAAA</sequence>
<dbReference type="eggNOG" id="COG1442">
    <property type="taxonomic scope" value="Bacteria"/>
</dbReference>
<protein>
    <submittedName>
        <fullName evidence="1">Uncharacterized protein</fullName>
    </submittedName>
</protein>
<dbReference type="RefSeq" id="WP_075800347.1">
    <property type="nucleotide sequence ID" value="NZ_CP015584.1"/>
</dbReference>
<dbReference type="InterPro" id="IPR029044">
    <property type="entry name" value="Nucleotide-diphossugar_trans"/>
</dbReference>
<accession>A0A1L7ALJ3</accession>
<dbReference type="SUPFAM" id="SSF53448">
    <property type="entry name" value="Nucleotide-diphospho-sugar transferases"/>
    <property type="match status" value="1"/>
</dbReference>
<dbReference type="EMBL" id="CP015584">
    <property type="protein sequence ID" value="APT59637.1"/>
    <property type="molecule type" value="Genomic_DNA"/>
</dbReference>
<name>A0A1L7ALJ3_9PROT</name>
<proteinExistence type="predicted"/>
<dbReference type="AlphaFoldDB" id="A0A1L7ALJ3"/>
<gene>
    <name evidence="1" type="ORF">RGI145_20085</name>
</gene>
<dbReference type="Proteomes" id="UP000185494">
    <property type="component" value="Chromosome 2"/>
</dbReference>
<dbReference type="KEGG" id="rgi:RGI145_20085"/>
<organism evidence="1 2">
    <name type="scientific">Roseomonas gilardii</name>
    <dbReference type="NCBI Taxonomy" id="257708"/>
    <lineage>
        <taxon>Bacteria</taxon>
        <taxon>Pseudomonadati</taxon>
        <taxon>Pseudomonadota</taxon>
        <taxon>Alphaproteobacteria</taxon>
        <taxon>Acetobacterales</taxon>
        <taxon>Roseomonadaceae</taxon>
        <taxon>Roseomonas</taxon>
    </lineage>
</organism>
<evidence type="ECO:0000313" key="2">
    <source>
        <dbReference type="Proteomes" id="UP000185494"/>
    </source>
</evidence>